<dbReference type="Pfam" id="PF20998">
    <property type="entry name" value="Nol11_C"/>
    <property type="match status" value="1"/>
</dbReference>
<dbReference type="PANTHER" id="PTHR15633:SF2">
    <property type="entry name" value="NUCLEOLAR PROTEIN 11"/>
    <property type="match status" value="1"/>
</dbReference>
<evidence type="ECO:0000259" key="8">
    <source>
        <dbReference type="Pfam" id="PF20998"/>
    </source>
</evidence>
<proteinExistence type="predicted"/>
<dbReference type="InterPro" id="IPR048897">
    <property type="entry name" value="Nol11_C"/>
</dbReference>
<reference evidence="9" key="1">
    <citation type="submission" date="2018-03" db="EMBL/GenBank/DDBJ databases">
        <title>The relapsing fever spirochete Borrelia turicatae persists in the highly oxidative environment of its soft-bodied tick vector.</title>
        <authorList>
            <person name="Bourret T.J."/>
            <person name="Boyle W.K."/>
            <person name="Valenzuela J.G."/>
            <person name="Oliveira F."/>
            <person name="Lopez J.E."/>
        </authorList>
    </citation>
    <scope>NUCLEOTIDE SEQUENCE</scope>
    <source>
        <strain evidence="9">Kansas strain/isolate</strain>
        <tissue evidence="9">Salivary glands</tissue>
    </source>
</reference>
<organism evidence="9">
    <name type="scientific">Ornithodoros turicata</name>
    <dbReference type="NCBI Taxonomy" id="34597"/>
    <lineage>
        <taxon>Eukaryota</taxon>
        <taxon>Metazoa</taxon>
        <taxon>Ecdysozoa</taxon>
        <taxon>Arthropoda</taxon>
        <taxon>Chelicerata</taxon>
        <taxon>Arachnida</taxon>
        <taxon>Acari</taxon>
        <taxon>Parasitiformes</taxon>
        <taxon>Ixodida</taxon>
        <taxon>Ixodoidea</taxon>
        <taxon>Argasidae</taxon>
        <taxon>Ornithodorinae</taxon>
        <taxon>Ornithodoros</taxon>
    </lineage>
</organism>
<dbReference type="PANTHER" id="PTHR15633">
    <property type="entry name" value="NUCLEOLAR PROTEIN 11"/>
    <property type="match status" value="1"/>
</dbReference>
<keyword evidence="2" id="KW-0698">rRNA processing</keyword>
<keyword evidence="6" id="KW-0539">Nucleus</keyword>
<evidence type="ECO:0000259" key="7">
    <source>
        <dbReference type="Pfam" id="PF08168"/>
    </source>
</evidence>
<keyword evidence="3" id="KW-0805">Transcription regulation</keyword>
<dbReference type="InterPro" id="IPR042859">
    <property type="entry name" value="NOL11"/>
</dbReference>
<keyword evidence="4" id="KW-0010">Activator</keyword>
<keyword evidence="5" id="KW-0804">Transcription</keyword>
<dbReference type="AlphaFoldDB" id="A0A2R5LMQ0"/>
<name>A0A2R5LMQ0_9ACAR</name>
<accession>A0A2R5LMQ0</accession>
<evidence type="ECO:0000256" key="4">
    <source>
        <dbReference type="ARBA" id="ARBA00023159"/>
    </source>
</evidence>
<dbReference type="EMBL" id="GGLE01006658">
    <property type="protein sequence ID" value="MBY10784.1"/>
    <property type="molecule type" value="Transcribed_RNA"/>
</dbReference>
<protein>
    <submittedName>
        <fullName evidence="9">Putative nucleolar protein 11</fullName>
    </submittedName>
</protein>
<evidence type="ECO:0000256" key="2">
    <source>
        <dbReference type="ARBA" id="ARBA00022552"/>
    </source>
</evidence>
<dbReference type="InterPro" id="IPR012584">
    <property type="entry name" value="NOL11_N"/>
</dbReference>
<evidence type="ECO:0000313" key="9">
    <source>
        <dbReference type="EMBL" id="MBY10784.1"/>
    </source>
</evidence>
<dbReference type="GO" id="GO:0003723">
    <property type="term" value="F:RNA binding"/>
    <property type="evidence" value="ECO:0007669"/>
    <property type="project" value="TreeGrafter"/>
</dbReference>
<dbReference type="GO" id="GO:0005730">
    <property type="term" value="C:nucleolus"/>
    <property type="evidence" value="ECO:0007669"/>
    <property type="project" value="UniProtKB-SubCell"/>
</dbReference>
<dbReference type="Pfam" id="PF08168">
    <property type="entry name" value="NOL11_N"/>
    <property type="match status" value="1"/>
</dbReference>
<feature type="domain" description="Nucleolar protein 11 C-terminal" evidence="8">
    <location>
        <begin position="370"/>
        <end position="498"/>
    </location>
</feature>
<dbReference type="GO" id="GO:0030490">
    <property type="term" value="P:maturation of SSU-rRNA"/>
    <property type="evidence" value="ECO:0007669"/>
    <property type="project" value="InterPro"/>
</dbReference>
<comment type="subcellular location">
    <subcellularLocation>
        <location evidence="1">Nucleus</location>
        <location evidence="1">Nucleolus</location>
    </subcellularLocation>
</comment>
<evidence type="ECO:0000256" key="1">
    <source>
        <dbReference type="ARBA" id="ARBA00004604"/>
    </source>
</evidence>
<evidence type="ECO:0000256" key="3">
    <source>
        <dbReference type="ARBA" id="ARBA00023015"/>
    </source>
</evidence>
<sequence>MTKISEPFSVMTVSNDVTTFGDMCVQPGPTATSVIVTHDSMSASLIEIDDDRAVKVRTWHTKLTSPFTCPVVYDPTKEQYIAVYRRTISFISPEETSSVKRKSVQLACAPYRVLSRPHDEPLVVFQDGSLFTLTAACNGACSSVDASEQVVHVELNTTDKATFVLTVTDAGSEHKCKLVRADSADVSIVFSVSLTTLLCSSKMLSCCLSNGKPLILLSDGTLAVVTENGHSEIGKLSEDILPSARTKIFALDAQRILVVSQDRLVIWALPLQTCEASQLVKVRQAALIGNLVFLLRPDLLLSCVLLSVGPTQLSRLVGLGAARSNETASDSLDAPGTRKEMCLDMGKAALEPSEDQLVLTVRNLLCNKLDESAMNAALNTPYSADRLLHSLQHGISLDEAKALIGYLLSFLESYSLGDSVPMQKALDWLCCIIDAHLPRLLLSNKEEVGHLLDRACRVVEGVQKLFVDLDHVEQWLLSQRLGQLKFDSSALYTIEIMEI</sequence>
<evidence type="ECO:0000256" key="5">
    <source>
        <dbReference type="ARBA" id="ARBA00023163"/>
    </source>
</evidence>
<feature type="domain" description="Nucleolar protein 11 N-terminal" evidence="7">
    <location>
        <begin position="1"/>
        <end position="137"/>
    </location>
</feature>
<evidence type="ECO:0000256" key="6">
    <source>
        <dbReference type="ARBA" id="ARBA00023242"/>
    </source>
</evidence>